<dbReference type="CDD" id="cd01127">
    <property type="entry name" value="TrwB_TraG_TraD_VirD4"/>
    <property type="match status" value="1"/>
</dbReference>
<dbReference type="PANTHER" id="PTHR37937">
    <property type="entry name" value="CONJUGATIVE TRANSFER: DNA TRANSPORT"/>
    <property type="match status" value="1"/>
</dbReference>
<dbReference type="RefSeq" id="WP_089410530.1">
    <property type="nucleotide sequence ID" value="NZ_FZOU01000019.1"/>
</dbReference>
<dbReference type="AlphaFoldDB" id="A0A239MPR9"/>
<dbReference type="InterPro" id="IPR051539">
    <property type="entry name" value="T4SS-coupling_protein"/>
</dbReference>
<dbReference type="SUPFAM" id="SSF52540">
    <property type="entry name" value="P-loop containing nucleoside triphosphate hydrolases"/>
    <property type="match status" value="1"/>
</dbReference>
<keyword evidence="4 7" id="KW-1133">Transmembrane helix</keyword>
<feature type="compositionally biased region" description="Pro residues" evidence="6">
    <location>
        <begin position="598"/>
        <end position="618"/>
    </location>
</feature>
<evidence type="ECO:0000256" key="7">
    <source>
        <dbReference type="SAM" id="Phobius"/>
    </source>
</evidence>
<organism evidence="9 10">
    <name type="scientific">Granulicella rosea</name>
    <dbReference type="NCBI Taxonomy" id="474952"/>
    <lineage>
        <taxon>Bacteria</taxon>
        <taxon>Pseudomonadati</taxon>
        <taxon>Acidobacteriota</taxon>
        <taxon>Terriglobia</taxon>
        <taxon>Terriglobales</taxon>
        <taxon>Acidobacteriaceae</taxon>
        <taxon>Granulicella</taxon>
    </lineage>
</organism>
<dbReference type="InterPro" id="IPR019476">
    <property type="entry name" value="T4SS_TraD_DNA-bd"/>
</dbReference>
<evidence type="ECO:0000256" key="3">
    <source>
        <dbReference type="ARBA" id="ARBA00022692"/>
    </source>
</evidence>
<dbReference type="EMBL" id="FZOU01000019">
    <property type="protein sequence ID" value="SNT44490.1"/>
    <property type="molecule type" value="Genomic_DNA"/>
</dbReference>
<evidence type="ECO:0000256" key="5">
    <source>
        <dbReference type="ARBA" id="ARBA00023136"/>
    </source>
</evidence>
<name>A0A239MPR9_9BACT</name>
<evidence type="ECO:0000313" key="10">
    <source>
        <dbReference type="Proteomes" id="UP000198356"/>
    </source>
</evidence>
<evidence type="ECO:0000256" key="2">
    <source>
        <dbReference type="ARBA" id="ARBA00022475"/>
    </source>
</evidence>
<reference evidence="9 10" key="1">
    <citation type="submission" date="2017-06" db="EMBL/GenBank/DDBJ databases">
        <authorList>
            <person name="Kim H.J."/>
            <person name="Triplett B.A."/>
        </authorList>
    </citation>
    <scope>NUCLEOTIDE SEQUENCE [LARGE SCALE GENOMIC DNA]</scope>
    <source>
        <strain evidence="9 10">DSM 18704</strain>
    </source>
</reference>
<accession>A0A239MPR9</accession>
<dbReference type="Pfam" id="PF10412">
    <property type="entry name" value="TrwB_AAD_bind"/>
    <property type="match status" value="1"/>
</dbReference>
<dbReference type="InterPro" id="IPR027417">
    <property type="entry name" value="P-loop_NTPase"/>
</dbReference>
<keyword evidence="5 7" id="KW-0472">Membrane</keyword>
<feature type="compositionally biased region" description="Basic and acidic residues" evidence="6">
    <location>
        <begin position="625"/>
        <end position="646"/>
    </location>
</feature>
<dbReference type="Proteomes" id="UP000198356">
    <property type="component" value="Unassembled WGS sequence"/>
</dbReference>
<evidence type="ECO:0000259" key="8">
    <source>
        <dbReference type="Pfam" id="PF10412"/>
    </source>
</evidence>
<evidence type="ECO:0000256" key="1">
    <source>
        <dbReference type="ARBA" id="ARBA00004651"/>
    </source>
</evidence>
<dbReference type="OrthoDB" id="102453at2"/>
<protein>
    <submittedName>
        <fullName evidence="9">Type IV secretory pathway, VirD4 component, TraG/TraD family ATPase</fullName>
    </submittedName>
</protein>
<keyword evidence="2" id="KW-1003">Cell membrane</keyword>
<evidence type="ECO:0000256" key="6">
    <source>
        <dbReference type="SAM" id="MobiDB-lite"/>
    </source>
</evidence>
<keyword evidence="10" id="KW-1185">Reference proteome</keyword>
<dbReference type="Gene3D" id="3.40.50.300">
    <property type="entry name" value="P-loop containing nucleotide triphosphate hydrolases"/>
    <property type="match status" value="2"/>
</dbReference>
<dbReference type="PANTHER" id="PTHR37937:SF1">
    <property type="entry name" value="CONJUGATIVE TRANSFER: DNA TRANSPORT"/>
    <property type="match status" value="1"/>
</dbReference>
<feature type="region of interest" description="Disordered" evidence="6">
    <location>
        <begin position="594"/>
        <end position="646"/>
    </location>
</feature>
<sequence>MPRPLQFRRRWTGVFVTLLLLCGSFAASFTLWFSLTLSPLQKQYFPTYLAIGLSEGTARIVPVWWIWKTAPGRSPQLAADADVVAFTGRREVPLALSPMAQSQGWTGLLRARQRDSSQDEGAVLQAQFFAGQSLARTMVTPLCGGAALFLLYLALRAKFSSQSSHEERHGRRTRGPELISSFVAKLKERGGGIRLRVASKLGPFAPGFPIPQELLASHILLMGDTGSGKSNAMRQILRQVQRCGETAIVYDPAGEFVQEFYQPKRGDLILNPLDARCPFWNLQAELDGRGVEDAIAAAMLPEKQSENGFFTDAPRRVLASLLRKGGSVATLLEWMADPAEIERRLEGTPQAAYLDRNAGPQRAGVLASLNLIADSLDLLPTGEESEEWFSTGTWRFERTRWVFLTSRPALRERIRPLHSAWLDLFILRMMEPCVNPAKAVWFVLDELASLNKLPQLHTAVTENRKYGNPVVLGFQGRSQLEKRYGQDAEVMLSQPATKIFFKTSEPRAAKWVSETLGEVEVERLKESRTPKLLGSQKSFSLEIANKPLVMASEIAGLEPLHGFIKQENRVTPVRFAYVARRSLQPEFIERAMTIPEQRPLPPPTAVPEPASIPGPPPPEIEDAEPEPRKSAFKKKDSAGREWKPLD</sequence>
<feature type="transmembrane region" description="Helical" evidence="7">
    <location>
        <begin position="12"/>
        <end position="35"/>
    </location>
</feature>
<comment type="subcellular location">
    <subcellularLocation>
        <location evidence="1">Cell membrane</location>
        <topology evidence="1">Multi-pass membrane protein</topology>
    </subcellularLocation>
</comment>
<evidence type="ECO:0000313" key="9">
    <source>
        <dbReference type="EMBL" id="SNT44490.1"/>
    </source>
</evidence>
<gene>
    <name evidence="9" type="ORF">SAMN05421770_11921</name>
</gene>
<feature type="domain" description="Type IV secretion system coupling protein TraD DNA-binding" evidence="8">
    <location>
        <begin position="206"/>
        <end position="570"/>
    </location>
</feature>
<evidence type="ECO:0000256" key="4">
    <source>
        <dbReference type="ARBA" id="ARBA00022989"/>
    </source>
</evidence>
<keyword evidence="3 7" id="KW-0812">Transmembrane</keyword>
<proteinExistence type="predicted"/>
<dbReference type="GO" id="GO:0005886">
    <property type="term" value="C:plasma membrane"/>
    <property type="evidence" value="ECO:0007669"/>
    <property type="project" value="UniProtKB-SubCell"/>
</dbReference>